<organism evidence="2 3">
    <name type="scientific">Toxoplasma gondii MAS</name>
    <dbReference type="NCBI Taxonomy" id="943118"/>
    <lineage>
        <taxon>Eukaryota</taxon>
        <taxon>Sar</taxon>
        <taxon>Alveolata</taxon>
        <taxon>Apicomplexa</taxon>
        <taxon>Conoidasida</taxon>
        <taxon>Coccidia</taxon>
        <taxon>Eucoccidiorida</taxon>
        <taxon>Eimeriorina</taxon>
        <taxon>Sarcocystidae</taxon>
        <taxon>Toxoplasma</taxon>
    </lineage>
</organism>
<evidence type="ECO:0000256" key="1">
    <source>
        <dbReference type="SAM" id="MobiDB-lite"/>
    </source>
</evidence>
<gene>
    <name evidence="2" type="ORF">TGMAS_415890</name>
</gene>
<dbReference type="EMBL" id="AEXC02002204">
    <property type="protein sequence ID" value="KFH07072.1"/>
    <property type="molecule type" value="Genomic_DNA"/>
</dbReference>
<reference evidence="2 3" key="1">
    <citation type="submission" date="2014-04" db="EMBL/GenBank/DDBJ databases">
        <authorList>
            <person name="Sibley D."/>
            <person name="Venepally P."/>
            <person name="Karamycheva S."/>
            <person name="Hadjithomas M."/>
            <person name="Khan A."/>
            <person name="Brunk B."/>
            <person name="Roos D."/>
            <person name="Caler E."/>
            <person name="Lorenzi H."/>
        </authorList>
    </citation>
    <scope>NUCLEOTIDE SEQUENCE [LARGE SCALE GENOMIC DNA]</scope>
    <source>
        <strain evidence="2 3">MAS</strain>
    </source>
</reference>
<accession>A0A086Q390</accession>
<evidence type="ECO:0000313" key="3">
    <source>
        <dbReference type="Proteomes" id="UP000028821"/>
    </source>
</evidence>
<dbReference type="VEuPathDB" id="ToxoDB:TGMAS_415890"/>
<comment type="caution">
    <text evidence="2">The sequence shown here is derived from an EMBL/GenBank/DDBJ whole genome shotgun (WGS) entry which is preliminary data.</text>
</comment>
<feature type="region of interest" description="Disordered" evidence="1">
    <location>
        <begin position="1"/>
        <end position="20"/>
    </location>
</feature>
<proteinExistence type="predicted"/>
<name>A0A086Q390_TOXGO</name>
<dbReference type="AlphaFoldDB" id="A0A086Q390"/>
<feature type="compositionally biased region" description="Basic residues" evidence="1">
    <location>
        <begin position="11"/>
        <end position="20"/>
    </location>
</feature>
<dbReference type="Proteomes" id="UP000028821">
    <property type="component" value="Unassembled WGS sequence"/>
</dbReference>
<sequence length="144" mass="16173">MSVTSVATPRKGGRTAHARGVHTPKLHSAVDLTQLIGNRQVDNVYLIGKEARKWEKNPRRERRCVARRYFEREQRRDGREIRGSVNCRTADETHPEEHTRCAQTRRFSGFCGGEAPSSPAIQANSYLAAPLSTATSIKQATEEK</sequence>
<evidence type="ECO:0000313" key="2">
    <source>
        <dbReference type="EMBL" id="KFH07072.1"/>
    </source>
</evidence>
<protein>
    <submittedName>
        <fullName evidence="2">Uncharacterized protein</fullName>
    </submittedName>
</protein>